<evidence type="ECO:0000313" key="2">
    <source>
        <dbReference type="Proteomes" id="UP001176961"/>
    </source>
</evidence>
<comment type="caution">
    <text evidence="1">The sequence shown here is derived from an EMBL/GenBank/DDBJ whole genome shotgun (WGS) entry which is preliminary data.</text>
</comment>
<dbReference type="EMBL" id="CATQJL010000112">
    <property type="protein sequence ID" value="CAJ0595775.1"/>
    <property type="molecule type" value="Genomic_DNA"/>
</dbReference>
<accession>A0AA36M2C1</accession>
<protein>
    <recommendedName>
        <fullName evidence="3">MULE transposase domain-containing protein</fullName>
    </recommendedName>
</protein>
<dbReference type="AlphaFoldDB" id="A0AA36M2C1"/>
<reference evidence="1" key="1">
    <citation type="submission" date="2023-07" db="EMBL/GenBank/DDBJ databases">
        <authorList>
            <consortium name="CYATHOMIX"/>
        </authorList>
    </citation>
    <scope>NUCLEOTIDE SEQUENCE</scope>
    <source>
        <strain evidence="1">N/A</strain>
    </source>
</reference>
<evidence type="ECO:0008006" key="3">
    <source>
        <dbReference type="Google" id="ProtNLM"/>
    </source>
</evidence>
<proteinExistence type="predicted"/>
<organism evidence="1 2">
    <name type="scientific">Cylicocyclus nassatus</name>
    <name type="common">Nematode worm</name>
    <dbReference type="NCBI Taxonomy" id="53992"/>
    <lineage>
        <taxon>Eukaryota</taxon>
        <taxon>Metazoa</taxon>
        <taxon>Ecdysozoa</taxon>
        <taxon>Nematoda</taxon>
        <taxon>Chromadorea</taxon>
        <taxon>Rhabditida</taxon>
        <taxon>Rhabditina</taxon>
        <taxon>Rhabditomorpha</taxon>
        <taxon>Strongyloidea</taxon>
        <taxon>Strongylidae</taxon>
        <taxon>Cylicocyclus</taxon>
    </lineage>
</organism>
<evidence type="ECO:0000313" key="1">
    <source>
        <dbReference type="EMBL" id="CAJ0595775.1"/>
    </source>
</evidence>
<name>A0AA36M2C1_CYLNA</name>
<sequence length="169" mass="19314">MDDVSEELKKLPERPVSCKCNCQICTYITWMRSSRTEVGLRAIVGDEVHKLNPITIHSGMEKGQLYTIHAACGGGFEVPILFAVTRQKTRAVYKKIFECLRQRLGNGNFRIIVDYEKNPRSTKPLRRRDVRRRQRISAAMEKASKKSIAHEIASAQRLSTHTAWQCPSL</sequence>
<gene>
    <name evidence="1" type="ORF">CYNAS_LOCUS7758</name>
</gene>
<dbReference type="Proteomes" id="UP001176961">
    <property type="component" value="Unassembled WGS sequence"/>
</dbReference>
<keyword evidence="2" id="KW-1185">Reference proteome</keyword>